<dbReference type="Pfam" id="PF01370">
    <property type="entry name" value="Epimerase"/>
    <property type="match status" value="2"/>
</dbReference>
<organism evidence="2 3">
    <name type="scientific">Siminovitchia acidinfaciens</name>
    <dbReference type="NCBI Taxonomy" id="2321395"/>
    <lineage>
        <taxon>Bacteria</taxon>
        <taxon>Bacillati</taxon>
        <taxon>Bacillota</taxon>
        <taxon>Bacilli</taxon>
        <taxon>Bacillales</taxon>
        <taxon>Bacillaceae</taxon>
        <taxon>Siminovitchia</taxon>
    </lineage>
</organism>
<dbReference type="AlphaFoldDB" id="A0A429XW60"/>
<dbReference type="OrthoDB" id="9809586at2"/>
<evidence type="ECO:0000259" key="1">
    <source>
        <dbReference type="Pfam" id="PF01370"/>
    </source>
</evidence>
<dbReference type="SUPFAM" id="SSF51735">
    <property type="entry name" value="NAD(P)-binding Rossmann-fold domains"/>
    <property type="match status" value="1"/>
</dbReference>
<protein>
    <submittedName>
        <fullName evidence="2">NAD-dependent dehydratase</fullName>
    </submittedName>
</protein>
<dbReference type="PANTHER" id="PTHR43245:SF13">
    <property type="entry name" value="UDP-D-APIOSE_UDP-D-XYLOSE SYNTHASE 2"/>
    <property type="match status" value="1"/>
</dbReference>
<sequence length="346" mass="38977">MNILILGGTRFLGRHLVESALERGHKVTLFNRGSDQDVFPEVERLIGDRDGSLKALREREWDAAIDTCGFVPRTVRKSCIMLGSVKHYTYISSISVYKDPVVPGIDESGTVQSMDEDKAEEVTRDTAGPVYDYYGPLKALSEQAAEKELPGKVLTVRPGLIVGPYDYSDRFSYWVDRVAKGGEVLAPGCPERPIQFIDVRDLAEWVVQMAEKNITGTYNAVGPQDVLTMGALLEKCKEVSGSDAEFTWVSERYLMENKVGPWVEMPLWIPEEFPLQGEEKPWNGFMAINNRNAAQMGLTFRPLSQTIEDTLIWERQCRVNDQRKAGMDSVREKELLQGWHAVLQGK</sequence>
<dbReference type="PANTHER" id="PTHR43245">
    <property type="entry name" value="BIFUNCTIONAL POLYMYXIN RESISTANCE PROTEIN ARNA"/>
    <property type="match status" value="1"/>
</dbReference>
<dbReference type="Proteomes" id="UP000287156">
    <property type="component" value="Unassembled WGS sequence"/>
</dbReference>
<feature type="domain" description="NAD-dependent epimerase/dehydratase" evidence="1">
    <location>
        <begin position="3"/>
        <end position="39"/>
    </location>
</feature>
<comment type="caution">
    <text evidence="2">The sequence shown here is derived from an EMBL/GenBank/DDBJ whole genome shotgun (WGS) entry which is preliminary data.</text>
</comment>
<proteinExistence type="predicted"/>
<reference evidence="2" key="1">
    <citation type="submission" date="2018-12" db="EMBL/GenBank/DDBJ databases">
        <authorList>
            <person name="Sun L."/>
            <person name="Chen Z."/>
        </authorList>
    </citation>
    <scope>NUCLEOTIDE SEQUENCE [LARGE SCALE GENOMIC DNA]</scope>
    <source>
        <strain evidence="2">3-2-2</strain>
    </source>
</reference>
<dbReference type="InterPro" id="IPR050177">
    <property type="entry name" value="Lipid_A_modif_metabolic_enz"/>
</dbReference>
<keyword evidence="3" id="KW-1185">Reference proteome</keyword>
<gene>
    <name evidence="2" type="ORF">D4T97_016115</name>
</gene>
<dbReference type="Gene3D" id="3.40.50.720">
    <property type="entry name" value="NAD(P)-binding Rossmann-like Domain"/>
    <property type="match status" value="1"/>
</dbReference>
<name>A0A429XW60_9BACI</name>
<dbReference type="InterPro" id="IPR001509">
    <property type="entry name" value="Epimerase_deHydtase"/>
</dbReference>
<evidence type="ECO:0000313" key="2">
    <source>
        <dbReference type="EMBL" id="RST72576.1"/>
    </source>
</evidence>
<dbReference type="EMBL" id="QYTV02000008">
    <property type="protein sequence ID" value="RST72576.1"/>
    <property type="molecule type" value="Genomic_DNA"/>
</dbReference>
<dbReference type="RefSeq" id="WP_126051784.1">
    <property type="nucleotide sequence ID" value="NZ_QYTV02000008.1"/>
</dbReference>
<evidence type="ECO:0000313" key="3">
    <source>
        <dbReference type="Proteomes" id="UP000287156"/>
    </source>
</evidence>
<accession>A0A429XW60</accession>
<dbReference type="InterPro" id="IPR036291">
    <property type="entry name" value="NAD(P)-bd_dom_sf"/>
</dbReference>
<feature type="domain" description="NAD-dependent epimerase/dehydratase" evidence="1">
    <location>
        <begin position="129"/>
        <end position="219"/>
    </location>
</feature>